<name>A0A6G7ZN77_9SPHN</name>
<sequence length="112" mass="11970">MSDSPHLLAAKADAEQAQARFMATLHELQHRVAPGTLAQNAWSGAKSKGADLAEDAVDAVRKRPYAAGGAVAALAVFLAREPLWDFASKLIGRRKGEADSDNIEKTEKVESE</sequence>
<reference evidence="1 2" key="1">
    <citation type="submission" date="2020-03" db="EMBL/GenBank/DDBJ databases">
        <title>Sphingomonas sp. nov., isolated from fish.</title>
        <authorList>
            <person name="Hyun D.-W."/>
            <person name="Bae J.-W."/>
        </authorList>
    </citation>
    <scope>NUCLEOTIDE SEQUENCE [LARGE SCALE GENOMIC DNA]</scope>
    <source>
        <strain evidence="1 2">HDW15C</strain>
    </source>
</reference>
<dbReference type="EMBL" id="CP049871">
    <property type="protein sequence ID" value="QIL02378.1"/>
    <property type="molecule type" value="Genomic_DNA"/>
</dbReference>
<gene>
    <name evidence="1" type="ORF">G7078_05955</name>
</gene>
<evidence type="ECO:0000313" key="2">
    <source>
        <dbReference type="Proteomes" id="UP000502502"/>
    </source>
</evidence>
<dbReference type="Pfam" id="PF12277">
    <property type="entry name" value="DUF3618"/>
    <property type="match status" value="1"/>
</dbReference>
<keyword evidence="2" id="KW-1185">Reference proteome</keyword>
<organism evidence="1 2">
    <name type="scientific">Sphingomonas sinipercae</name>
    <dbReference type="NCBI Taxonomy" id="2714944"/>
    <lineage>
        <taxon>Bacteria</taxon>
        <taxon>Pseudomonadati</taxon>
        <taxon>Pseudomonadota</taxon>
        <taxon>Alphaproteobacteria</taxon>
        <taxon>Sphingomonadales</taxon>
        <taxon>Sphingomonadaceae</taxon>
        <taxon>Sphingomonas</taxon>
    </lineage>
</organism>
<accession>A0A6G7ZN77</accession>
<proteinExistence type="predicted"/>
<dbReference type="Proteomes" id="UP000502502">
    <property type="component" value="Chromosome"/>
</dbReference>
<protein>
    <submittedName>
        <fullName evidence="1">DUF3618 domain-containing protein</fullName>
    </submittedName>
</protein>
<dbReference type="InterPro" id="IPR022062">
    <property type="entry name" value="DUF3618"/>
</dbReference>
<dbReference type="AlphaFoldDB" id="A0A6G7ZN77"/>
<evidence type="ECO:0000313" key="1">
    <source>
        <dbReference type="EMBL" id="QIL02378.1"/>
    </source>
</evidence>
<dbReference type="RefSeq" id="WP_166094000.1">
    <property type="nucleotide sequence ID" value="NZ_CP049871.1"/>
</dbReference>
<dbReference type="KEGG" id="ssin:G7078_05955"/>